<reference evidence="2" key="1">
    <citation type="journal article" date="2019" name="Int. J. Syst. Evol. Microbiol.">
        <title>The Global Catalogue of Microorganisms (GCM) 10K type strain sequencing project: providing services to taxonomists for standard genome sequencing and annotation.</title>
        <authorList>
            <consortium name="The Broad Institute Genomics Platform"/>
            <consortium name="The Broad Institute Genome Sequencing Center for Infectious Disease"/>
            <person name="Wu L."/>
            <person name="Ma J."/>
        </authorList>
    </citation>
    <scope>NUCLEOTIDE SEQUENCE [LARGE SCALE GENOMIC DNA]</scope>
    <source>
        <strain evidence="2">JCM 18531</strain>
    </source>
</reference>
<dbReference type="RefSeq" id="WP_345521616.1">
    <property type="nucleotide sequence ID" value="NZ_BAABKM010000002.1"/>
</dbReference>
<evidence type="ECO:0008006" key="3">
    <source>
        <dbReference type="Google" id="ProtNLM"/>
    </source>
</evidence>
<comment type="caution">
    <text evidence="1">The sequence shown here is derived from an EMBL/GenBank/DDBJ whole genome shotgun (WGS) entry which is preliminary data.</text>
</comment>
<gene>
    <name evidence="1" type="ORF">GCM10023349_24970</name>
</gene>
<dbReference type="EMBL" id="BAABKM010000002">
    <property type="protein sequence ID" value="GAA4706019.1"/>
    <property type="molecule type" value="Genomic_DNA"/>
</dbReference>
<protein>
    <recommendedName>
        <fullName evidence="3">GerMN domain-containing protein</fullName>
    </recommendedName>
</protein>
<dbReference type="PROSITE" id="PS51257">
    <property type="entry name" value="PROKAR_LIPOPROTEIN"/>
    <property type="match status" value="1"/>
</dbReference>
<sequence>MGIVGGRRGHARPHATAAIVLVAALLASILAGCAEPVDESRTVQTHIGRLHHVIDVDVATPTPDRSAAITVTYAGDVETPAALSALVTAIGAVAADLDYPAYLLTLVPALDPKSALTVDPGFAARRDETDVLSTWLSLTEALLGTVGYDVRADGETISVGSAGATAHDIAEVRRIGHGTAATTWVFRAGEATFTASARVRASDVALFQAVQRNAGAEGQPVWARSWQLDRRQDHVRLDLDLVIGSASVPAAQLTVARYGRTLAPLAHTSLTALAATRTSAWLTLHHGHDAFASWASDQPAAAGRDPLDRGWDVWLGRQAASARR</sequence>
<evidence type="ECO:0000313" key="2">
    <source>
        <dbReference type="Proteomes" id="UP001499974"/>
    </source>
</evidence>
<accession>A0ABP8XFU4</accession>
<dbReference type="Proteomes" id="UP001499974">
    <property type="component" value="Unassembled WGS sequence"/>
</dbReference>
<name>A0ABP8XFU4_9ACTN</name>
<organism evidence="1 2">
    <name type="scientific">Nocardioides conyzicola</name>
    <dbReference type="NCBI Taxonomy" id="1651781"/>
    <lineage>
        <taxon>Bacteria</taxon>
        <taxon>Bacillati</taxon>
        <taxon>Actinomycetota</taxon>
        <taxon>Actinomycetes</taxon>
        <taxon>Propionibacteriales</taxon>
        <taxon>Nocardioidaceae</taxon>
        <taxon>Nocardioides</taxon>
    </lineage>
</organism>
<keyword evidence="2" id="KW-1185">Reference proteome</keyword>
<proteinExistence type="predicted"/>
<evidence type="ECO:0000313" key="1">
    <source>
        <dbReference type="EMBL" id="GAA4706019.1"/>
    </source>
</evidence>